<dbReference type="Pfam" id="PF01321">
    <property type="entry name" value="Creatinase_N"/>
    <property type="match status" value="1"/>
</dbReference>
<dbReference type="Gene3D" id="3.40.350.10">
    <property type="entry name" value="Creatinase/prolidase N-terminal domain"/>
    <property type="match status" value="1"/>
</dbReference>
<dbReference type="AlphaFoldDB" id="A0A3D8PQH8"/>
<dbReference type="OrthoDB" id="9761809at2"/>
<dbReference type="SUPFAM" id="SSF53092">
    <property type="entry name" value="Creatinase/prolidase N-terminal domain"/>
    <property type="match status" value="1"/>
</dbReference>
<organism evidence="2 3">
    <name type="scientific">Oceanobacillus arenosus</name>
    <dbReference type="NCBI Taxonomy" id="1229153"/>
    <lineage>
        <taxon>Bacteria</taxon>
        <taxon>Bacillati</taxon>
        <taxon>Bacillota</taxon>
        <taxon>Bacilli</taxon>
        <taxon>Bacillales</taxon>
        <taxon>Bacillaceae</taxon>
        <taxon>Oceanobacillus</taxon>
    </lineage>
</organism>
<dbReference type="InterPro" id="IPR000587">
    <property type="entry name" value="Creatinase_N"/>
</dbReference>
<dbReference type="RefSeq" id="WP_115773779.1">
    <property type="nucleotide sequence ID" value="NZ_PIOC01000019.1"/>
</dbReference>
<comment type="caution">
    <text evidence="2">The sequence shown here is derived from an EMBL/GenBank/DDBJ whole genome shotgun (WGS) entry which is preliminary data.</text>
</comment>
<evidence type="ECO:0000313" key="3">
    <source>
        <dbReference type="Proteomes" id="UP000257143"/>
    </source>
</evidence>
<evidence type="ECO:0000259" key="1">
    <source>
        <dbReference type="Pfam" id="PF01321"/>
    </source>
</evidence>
<gene>
    <name evidence="2" type="ORF">CWR48_13475</name>
</gene>
<protein>
    <recommendedName>
        <fullName evidence="1">Creatinase N-terminal domain-containing protein</fullName>
    </recommendedName>
</protein>
<dbReference type="Proteomes" id="UP000257143">
    <property type="component" value="Unassembled WGS sequence"/>
</dbReference>
<feature type="domain" description="Creatinase N-terminal" evidence="1">
    <location>
        <begin position="3"/>
        <end position="34"/>
    </location>
</feature>
<dbReference type="EMBL" id="PIOC01000019">
    <property type="protein sequence ID" value="RDW17531.1"/>
    <property type="molecule type" value="Genomic_DNA"/>
</dbReference>
<keyword evidence="3" id="KW-1185">Reference proteome</keyword>
<reference evidence="3" key="1">
    <citation type="submission" date="2017-11" db="EMBL/GenBank/DDBJ databases">
        <authorList>
            <person name="Zhu W."/>
        </authorList>
    </citation>
    <scope>NUCLEOTIDE SEQUENCE [LARGE SCALE GENOMIC DNA]</scope>
    <source>
        <strain evidence="3">CAU 1183</strain>
    </source>
</reference>
<proteinExistence type="predicted"/>
<accession>A0A3D8PQH8</accession>
<evidence type="ECO:0000313" key="2">
    <source>
        <dbReference type="EMBL" id="RDW17531.1"/>
    </source>
</evidence>
<name>A0A3D8PQH8_9BACI</name>
<sequence>MKRIQKLQTYLKNKKIDTAMITDPANVFYLTEFLSAPHIRFHGIGD</sequence>
<dbReference type="InterPro" id="IPR029149">
    <property type="entry name" value="Creatin/AminoP/Spt16_N"/>
</dbReference>